<dbReference type="AlphaFoldDB" id="A0A426XVU0"/>
<protein>
    <submittedName>
        <fullName evidence="3">Uncharacterized protein</fullName>
    </submittedName>
</protein>
<proteinExistence type="predicted"/>
<feature type="transmembrane region" description="Helical" evidence="2">
    <location>
        <begin position="46"/>
        <end position="70"/>
    </location>
</feature>
<feature type="compositionally biased region" description="Low complexity" evidence="1">
    <location>
        <begin position="140"/>
        <end position="153"/>
    </location>
</feature>
<comment type="caution">
    <text evidence="3">The sequence shown here is derived from an EMBL/GenBank/DDBJ whole genome shotgun (WGS) entry which is preliminary data.</text>
</comment>
<reference evidence="3 4" key="1">
    <citation type="journal article" date="2014" name="Agronomy (Basel)">
        <title>A Draft Genome Sequence for Ensete ventricosum, the Drought-Tolerant Tree Against Hunger.</title>
        <authorList>
            <person name="Harrison J."/>
            <person name="Moore K.A."/>
            <person name="Paszkiewicz K."/>
            <person name="Jones T."/>
            <person name="Grant M."/>
            <person name="Ambacheew D."/>
            <person name="Muzemil S."/>
            <person name="Studholme D.J."/>
        </authorList>
    </citation>
    <scope>NUCLEOTIDE SEQUENCE [LARGE SCALE GENOMIC DNA]</scope>
</reference>
<name>A0A426XVU0_ENSVE</name>
<keyword evidence="2" id="KW-0472">Membrane</keyword>
<dbReference type="Proteomes" id="UP000287651">
    <property type="component" value="Unassembled WGS sequence"/>
</dbReference>
<evidence type="ECO:0000313" key="4">
    <source>
        <dbReference type="Proteomes" id="UP000287651"/>
    </source>
</evidence>
<feature type="compositionally biased region" description="Basic and acidic residues" evidence="1">
    <location>
        <begin position="161"/>
        <end position="173"/>
    </location>
</feature>
<evidence type="ECO:0000256" key="1">
    <source>
        <dbReference type="SAM" id="MobiDB-lite"/>
    </source>
</evidence>
<sequence length="232" mass="25938">MCNNLAITRINENGDVLLFKKSSNFHRMRVGVASQHVHCVVNRLGLFLRGFIFGFETFFRWFTVLIFYWFNHEELALFAVIFSAPRGTTPDDSKAAKALAMMRSCFNVDSTVTAHWLVDVREYYYMFNLEMMKPGGSAGSGSTTPSTASASPAVEVAASMAEKHPDTSEDANLRKHSKRVASEQLASVSRSTTKAPTEKGKSQLGREMSRRRKSQSRGTPIGICVKWRIVRG</sequence>
<evidence type="ECO:0000256" key="2">
    <source>
        <dbReference type="SAM" id="Phobius"/>
    </source>
</evidence>
<evidence type="ECO:0000313" key="3">
    <source>
        <dbReference type="EMBL" id="RRT43615.1"/>
    </source>
</evidence>
<gene>
    <name evidence="3" type="ORF">B296_00022060</name>
</gene>
<organism evidence="3 4">
    <name type="scientific">Ensete ventricosum</name>
    <name type="common">Abyssinian banana</name>
    <name type="synonym">Musa ensete</name>
    <dbReference type="NCBI Taxonomy" id="4639"/>
    <lineage>
        <taxon>Eukaryota</taxon>
        <taxon>Viridiplantae</taxon>
        <taxon>Streptophyta</taxon>
        <taxon>Embryophyta</taxon>
        <taxon>Tracheophyta</taxon>
        <taxon>Spermatophyta</taxon>
        <taxon>Magnoliopsida</taxon>
        <taxon>Liliopsida</taxon>
        <taxon>Zingiberales</taxon>
        <taxon>Musaceae</taxon>
        <taxon>Ensete</taxon>
    </lineage>
</organism>
<accession>A0A426XVU0</accession>
<dbReference type="EMBL" id="AMZH03017018">
    <property type="protein sequence ID" value="RRT43615.1"/>
    <property type="molecule type" value="Genomic_DNA"/>
</dbReference>
<feature type="region of interest" description="Disordered" evidence="1">
    <location>
        <begin position="136"/>
        <end position="220"/>
    </location>
</feature>
<feature type="compositionally biased region" description="Polar residues" evidence="1">
    <location>
        <begin position="184"/>
        <end position="195"/>
    </location>
</feature>
<keyword evidence="2" id="KW-1133">Transmembrane helix</keyword>
<keyword evidence="2" id="KW-0812">Transmembrane</keyword>